<evidence type="ECO:0000256" key="5">
    <source>
        <dbReference type="RuleBase" id="RU361187"/>
    </source>
</evidence>
<evidence type="ECO:0000256" key="3">
    <source>
        <dbReference type="ARBA" id="ARBA00022801"/>
    </source>
</evidence>
<keyword evidence="9" id="KW-1185">Reference proteome</keyword>
<dbReference type="Gene3D" id="2.60.120.200">
    <property type="match status" value="1"/>
</dbReference>
<dbReference type="GO" id="GO:0016787">
    <property type="term" value="F:hydrolase activity"/>
    <property type="evidence" value="ECO:0007669"/>
    <property type="project" value="UniProtKB-KW"/>
</dbReference>
<dbReference type="CDD" id="cd18617">
    <property type="entry name" value="GH43_XynB-like"/>
    <property type="match status" value="1"/>
</dbReference>
<dbReference type="Gene3D" id="2.115.10.20">
    <property type="entry name" value="Glycosyl hydrolase domain, family 43"/>
    <property type="match status" value="1"/>
</dbReference>
<keyword evidence="2 6" id="KW-0732">Signal</keyword>
<dbReference type="InterPro" id="IPR051795">
    <property type="entry name" value="Glycosyl_Hydrlase_43"/>
</dbReference>
<accession>A0ABR4JXP5</accession>
<dbReference type="EMBL" id="JBFXLU010000077">
    <property type="protein sequence ID" value="KAL2844825.1"/>
    <property type="molecule type" value="Genomic_DNA"/>
</dbReference>
<dbReference type="InterPro" id="IPR023296">
    <property type="entry name" value="Glyco_hydro_beta-prop_sf"/>
</dbReference>
<reference evidence="8 9" key="1">
    <citation type="submission" date="2024-07" db="EMBL/GenBank/DDBJ databases">
        <title>Section-level genome sequencing and comparative genomics of Aspergillus sections Usti and Cavernicolus.</title>
        <authorList>
            <consortium name="Lawrence Berkeley National Laboratory"/>
            <person name="Nybo J.L."/>
            <person name="Vesth T.C."/>
            <person name="Theobald S."/>
            <person name="Frisvad J.C."/>
            <person name="Larsen T.O."/>
            <person name="Kjaerboelling I."/>
            <person name="Rothschild-Mancinelli K."/>
            <person name="Lyhne E.K."/>
            <person name="Kogle M.E."/>
            <person name="Barry K."/>
            <person name="Clum A."/>
            <person name="Na H."/>
            <person name="Ledsgaard L."/>
            <person name="Lin J."/>
            <person name="Lipzen A."/>
            <person name="Kuo A."/>
            <person name="Riley R."/>
            <person name="Mondo S."/>
            <person name="Labutti K."/>
            <person name="Haridas S."/>
            <person name="Pangalinan J."/>
            <person name="Salamov A.A."/>
            <person name="Simmons B.A."/>
            <person name="Magnuson J.K."/>
            <person name="Chen J."/>
            <person name="Drula E."/>
            <person name="Henrissat B."/>
            <person name="Wiebenga A."/>
            <person name="Lubbers R.J."/>
            <person name="Gomes A.C."/>
            <person name="Makela M.R."/>
            <person name="Stajich J."/>
            <person name="Grigoriev I.V."/>
            <person name="Mortensen U.H."/>
            <person name="De Vries R.P."/>
            <person name="Baker S.E."/>
            <person name="Andersen M.R."/>
        </authorList>
    </citation>
    <scope>NUCLEOTIDE SEQUENCE [LARGE SCALE GENOMIC DNA]</scope>
    <source>
        <strain evidence="8 9">CBS 123904</strain>
    </source>
</reference>
<sequence>MHSTMKILHVLATLLPAAWCAGHGHAIHNPIIPGWNPDPAVLRVGDEYFIATSSMEYWPGIPIYRSTDLENWELYSHAFTRPEQLQLYGTPTSAGAWAPSLSHIDGKFYITAVTRWTYDPVAKVWPRAFWVSSPDLKNWSDPTWADPWGIDPDLFQDPVTKKVYLNIMAPNNNVDRIWGISQCEVDLRNGPCIGEYRSIWNGTLPHNSTARPEGPKMFKRGSWYYLLIAEGGTDELHRATIARSKSAEGPWEANPNNPLIYNGAYGFTNLTVQSTGHATMFETKGGDWYAVFLARRNINGKSPLGRETFLCTVDWKDDWPVFNNGEPILLNDASEPKPIPSPFMDTFSKSKLDSSWYQLRTPYTETYSLSRRGGSKGLILRPNVFSLSERDVPAAVLRKQTSLNMTFSATLLPVKGGSFGPRQTIGISAYLSELQHQDIGLTGCAEQSGLCVYTTTLNNGTSEHAEYPLNATKVQGLTFHIRAEPLEYRLGYSLGKSTVTWLTSFPSSWMAIAPPNWFVFDGAMFSLFASGNGEPWPMNAPEVGFEKAKEVYYQEDIPDYDDW</sequence>
<keyword evidence="4 5" id="KW-0326">Glycosidase</keyword>
<name>A0ABR4JXP5_9EURO</name>
<dbReference type="PANTHER" id="PTHR42812:SF16">
    <property type="entry name" value="HYDROLASE, PUTATIVE (AFU_ORTHOLOGUE AFUA_7G06110)-RELATED"/>
    <property type="match status" value="1"/>
</dbReference>
<keyword evidence="3 5" id="KW-0378">Hydrolase</keyword>
<feature type="chain" id="PRO_5045202237" evidence="6">
    <location>
        <begin position="21"/>
        <end position="563"/>
    </location>
</feature>
<dbReference type="InterPro" id="IPR041542">
    <property type="entry name" value="GH43_C2"/>
</dbReference>
<feature type="signal peptide" evidence="6">
    <location>
        <begin position="1"/>
        <end position="20"/>
    </location>
</feature>
<dbReference type="Pfam" id="PF17851">
    <property type="entry name" value="GH43_C2"/>
    <property type="match status" value="1"/>
</dbReference>
<dbReference type="PANTHER" id="PTHR42812">
    <property type="entry name" value="BETA-XYLOSIDASE"/>
    <property type="match status" value="1"/>
</dbReference>
<dbReference type="InterPro" id="IPR006710">
    <property type="entry name" value="Glyco_hydro_43"/>
</dbReference>
<dbReference type="Pfam" id="PF04616">
    <property type="entry name" value="Glyco_hydro_43"/>
    <property type="match status" value="1"/>
</dbReference>
<dbReference type="Proteomes" id="UP001610446">
    <property type="component" value="Unassembled WGS sequence"/>
</dbReference>
<dbReference type="InterPro" id="IPR013320">
    <property type="entry name" value="ConA-like_dom_sf"/>
</dbReference>
<organism evidence="8 9">
    <name type="scientific">Aspergillus pseudoustus</name>
    <dbReference type="NCBI Taxonomy" id="1810923"/>
    <lineage>
        <taxon>Eukaryota</taxon>
        <taxon>Fungi</taxon>
        <taxon>Dikarya</taxon>
        <taxon>Ascomycota</taxon>
        <taxon>Pezizomycotina</taxon>
        <taxon>Eurotiomycetes</taxon>
        <taxon>Eurotiomycetidae</taxon>
        <taxon>Eurotiales</taxon>
        <taxon>Aspergillaceae</taxon>
        <taxon>Aspergillus</taxon>
        <taxon>Aspergillus subgen. Nidulantes</taxon>
    </lineage>
</organism>
<feature type="domain" description="Beta-xylosidase C-terminal Concanavalin A-like" evidence="7">
    <location>
        <begin position="345"/>
        <end position="534"/>
    </location>
</feature>
<protein>
    <submittedName>
        <fullName evidence="8">Glycosyl hydrolase</fullName>
    </submittedName>
</protein>
<evidence type="ECO:0000256" key="4">
    <source>
        <dbReference type="ARBA" id="ARBA00023295"/>
    </source>
</evidence>
<evidence type="ECO:0000313" key="9">
    <source>
        <dbReference type="Proteomes" id="UP001610446"/>
    </source>
</evidence>
<comment type="similarity">
    <text evidence="1 5">Belongs to the glycosyl hydrolase 43 family.</text>
</comment>
<evidence type="ECO:0000256" key="6">
    <source>
        <dbReference type="SAM" id="SignalP"/>
    </source>
</evidence>
<evidence type="ECO:0000313" key="8">
    <source>
        <dbReference type="EMBL" id="KAL2844825.1"/>
    </source>
</evidence>
<dbReference type="SUPFAM" id="SSF75005">
    <property type="entry name" value="Arabinanase/levansucrase/invertase"/>
    <property type="match status" value="1"/>
</dbReference>
<proteinExistence type="inferred from homology"/>
<gene>
    <name evidence="8" type="ORF">BJY01DRAFT_263793</name>
</gene>
<evidence type="ECO:0000259" key="7">
    <source>
        <dbReference type="Pfam" id="PF17851"/>
    </source>
</evidence>
<evidence type="ECO:0000256" key="2">
    <source>
        <dbReference type="ARBA" id="ARBA00022729"/>
    </source>
</evidence>
<evidence type="ECO:0000256" key="1">
    <source>
        <dbReference type="ARBA" id="ARBA00009865"/>
    </source>
</evidence>
<dbReference type="SUPFAM" id="SSF49899">
    <property type="entry name" value="Concanavalin A-like lectins/glucanases"/>
    <property type="match status" value="1"/>
</dbReference>
<comment type="caution">
    <text evidence="8">The sequence shown here is derived from an EMBL/GenBank/DDBJ whole genome shotgun (WGS) entry which is preliminary data.</text>
</comment>